<proteinExistence type="predicted"/>
<dbReference type="EMBL" id="JACYTR010000057">
    <property type="protein sequence ID" value="MBD8527613.1"/>
    <property type="molecule type" value="Genomic_DNA"/>
</dbReference>
<name>A0AAW3ZN86_9GAMM</name>
<sequence length="135" mass="15614">MNITIQQRMGRRDYLGLLSDRWQVAWRQQAPRAPGWMRWLALPLCLAVVITKTKSKFPVEHTFEFSDDGVKVSHQEKSRQLGWSDITDIVESPRAWTLYSEAFDIALLVNRLDSAVKDELQTLLREKRGLIDSAT</sequence>
<dbReference type="AlphaFoldDB" id="A0AAW3ZN86"/>
<evidence type="ECO:0000313" key="1">
    <source>
        <dbReference type="EMBL" id="MBD8527613.1"/>
    </source>
</evidence>
<comment type="caution">
    <text evidence="1">The sequence shown here is derived from an EMBL/GenBank/DDBJ whole genome shotgun (WGS) entry which is preliminary data.</text>
</comment>
<dbReference type="Proteomes" id="UP000613768">
    <property type="component" value="Unassembled WGS sequence"/>
</dbReference>
<accession>A0AAW3ZN86</accession>
<keyword evidence="2" id="KW-1185">Reference proteome</keyword>
<organism evidence="1 2">
    <name type="scientific">Pseudomarimonas arenosa</name>
    <dbReference type="NCBI Taxonomy" id="2774145"/>
    <lineage>
        <taxon>Bacteria</taxon>
        <taxon>Pseudomonadati</taxon>
        <taxon>Pseudomonadota</taxon>
        <taxon>Gammaproteobacteria</taxon>
        <taxon>Lysobacterales</taxon>
        <taxon>Lysobacteraceae</taxon>
        <taxon>Pseudomarimonas</taxon>
    </lineage>
</organism>
<dbReference type="RefSeq" id="WP_192031033.1">
    <property type="nucleotide sequence ID" value="NZ_JACYTR010000057.1"/>
</dbReference>
<protein>
    <submittedName>
        <fullName evidence="1">Uncharacterized protein</fullName>
    </submittedName>
</protein>
<reference evidence="1 2" key="1">
    <citation type="submission" date="2020-09" db="EMBL/GenBank/DDBJ databases">
        <title>Pseudoxanthomonas sp. CAU 1598 isolated from sand of Yaerae Beach.</title>
        <authorList>
            <person name="Kim W."/>
        </authorList>
    </citation>
    <scope>NUCLEOTIDE SEQUENCE [LARGE SCALE GENOMIC DNA]</scope>
    <source>
        <strain evidence="1 2">CAU 1598</strain>
    </source>
</reference>
<evidence type="ECO:0000313" key="2">
    <source>
        <dbReference type="Proteomes" id="UP000613768"/>
    </source>
</evidence>
<gene>
    <name evidence="1" type="ORF">IFO71_17855</name>
</gene>